<name>A0A8H7N4B0_BIOOC</name>
<dbReference type="Proteomes" id="UP000616885">
    <property type="component" value="Unassembled WGS sequence"/>
</dbReference>
<protein>
    <submittedName>
        <fullName evidence="1">Uncharacterized protein</fullName>
    </submittedName>
</protein>
<evidence type="ECO:0000313" key="2">
    <source>
        <dbReference type="Proteomes" id="UP000616885"/>
    </source>
</evidence>
<evidence type="ECO:0000313" key="1">
    <source>
        <dbReference type="EMBL" id="KAF9745887.1"/>
    </source>
</evidence>
<gene>
    <name evidence="1" type="ORF">IM811_004188</name>
</gene>
<sequence length="249" mass="27874">MNHISVVGESALMTVGLMRWEASQAETNVVHFRSLNTTNQLLGALGQVSQQTKLLGNWDPRPRMFRQQLPSLLLKRSFLQATRKNHFSSLPRMAQVIYAPSDDKPRGVKSVFLAGTTSKVDEGDWRETLAASLSDVPVTLFNPYRADWDGSWREDVDFAPYRGQVEWELARQDEADLVVVYFHPATQAPISLLELGLSARVPGKVVVCCPEGYWKRGNVLIVCERFGIETVESVEGLREAIVKRVSTAS</sequence>
<proteinExistence type="predicted"/>
<reference evidence="1" key="1">
    <citation type="submission" date="2020-10" db="EMBL/GenBank/DDBJ databases">
        <title>High-Quality Genome Resource of Clonostachys rosea strain S41 by Oxford Nanopore Long-Read Sequencing.</title>
        <authorList>
            <person name="Wang H."/>
        </authorList>
    </citation>
    <scope>NUCLEOTIDE SEQUENCE</scope>
    <source>
        <strain evidence="1">S41</strain>
    </source>
</reference>
<dbReference type="EMBL" id="JADCTT010000012">
    <property type="protein sequence ID" value="KAF9745887.1"/>
    <property type="molecule type" value="Genomic_DNA"/>
</dbReference>
<accession>A0A8H7N4B0</accession>
<dbReference type="Pfam" id="PF15891">
    <property type="entry name" value="Nuc_deoxyri_tr2"/>
    <property type="match status" value="1"/>
</dbReference>
<dbReference type="AlphaFoldDB" id="A0A8H7N4B0"/>
<comment type="caution">
    <text evidence="1">The sequence shown here is derived from an EMBL/GenBank/DDBJ whole genome shotgun (WGS) entry which is preliminary data.</text>
</comment>
<dbReference type="Gene3D" id="3.40.50.450">
    <property type="match status" value="1"/>
</dbReference>
<dbReference type="InterPro" id="IPR039470">
    <property type="entry name" value="Nuc_deoxyri_tr2"/>
</dbReference>
<organism evidence="1 2">
    <name type="scientific">Bionectria ochroleuca</name>
    <name type="common">Gliocladium roseum</name>
    <dbReference type="NCBI Taxonomy" id="29856"/>
    <lineage>
        <taxon>Eukaryota</taxon>
        <taxon>Fungi</taxon>
        <taxon>Dikarya</taxon>
        <taxon>Ascomycota</taxon>
        <taxon>Pezizomycotina</taxon>
        <taxon>Sordariomycetes</taxon>
        <taxon>Hypocreomycetidae</taxon>
        <taxon>Hypocreales</taxon>
        <taxon>Bionectriaceae</taxon>
        <taxon>Clonostachys</taxon>
    </lineage>
</organism>